<dbReference type="Pfam" id="PF12695">
    <property type="entry name" value="Abhydrolase_5"/>
    <property type="match status" value="1"/>
</dbReference>
<dbReference type="CDD" id="cd08830">
    <property type="entry name" value="ArfGap_ArfGap1"/>
    <property type="match status" value="1"/>
</dbReference>
<keyword evidence="4" id="KW-0862">Zinc</keyword>
<dbReference type="GO" id="GO:0016787">
    <property type="term" value="F:hydrolase activity"/>
    <property type="evidence" value="ECO:0007669"/>
    <property type="project" value="InterPro"/>
</dbReference>
<evidence type="ECO:0000313" key="8">
    <source>
        <dbReference type="EMBL" id="CAE0730180.1"/>
    </source>
</evidence>
<evidence type="ECO:0000256" key="3">
    <source>
        <dbReference type="ARBA" id="ARBA00022771"/>
    </source>
</evidence>
<feature type="region of interest" description="Disordered" evidence="6">
    <location>
        <begin position="123"/>
        <end position="148"/>
    </location>
</feature>
<dbReference type="InterPro" id="IPR029058">
    <property type="entry name" value="AB_hydrolase_fold"/>
</dbReference>
<dbReference type="InterPro" id="IPR038508">
    <property type="entry name" value="ArfGAP_dom_sf"/>
</dbReference>
<keyword evidence="3 5" id="KW-0863">Zinc-finger</keyword>
<evidence type="ECO:0000256" key="2">
    <source>
        <dbReference type="ARBA" id="ARBA00022723"/>
    </source>
</evidence>
<dbReference type="AlphaFoldDB" id="A0A7S4AXF6"/>
<proteinExistence type="predicted"/>
<evidence type="ECO:0000259" key="7">
    <source>
        <dbReference type="PROSITE" id="PS50115"/>
    </source>
</evidence>
<dbReference type="SUPFAM" id="SSF57863">
    <property type="entry name" value="ArfGap/RecO-like zinc finger"/>
    <property type="match status" value="1"/>
</dbReference>
<keyword evidence="2" id="KW-0479">Metal-binding</keyword>
<dbReference type="GO" id="GO:0032012">
    <property type="term" value="P:regulation of ARF protein signal transduction"/>
    <property type="evidence" value="ECO:0007669"/>
    <property type="project" value="TreeGrafter"/>
</dbReference>
<dbReference type="GO" id="GO:0000139">
    <property type="term" value="C:Golgi membrane"/>
    <property type="evidence" value="ECO:0007669"/>
    <property type="project" value="TreeGrafter"/>
</dbReference>
<dbReference type="Gene3D" id="3.40.50.1820">
    <property type="entry name" value="alpha/beta hydrolase"/>
    <property type="match status" value="1"/>
</dbReference>
<accession>A0A7S4AXF6</accession>
<evidence type="ECO:0000256" key="6">
    <source>
        <dbReference type="SAM" id="MobiDB-lite"/>
    </source>
</evidence>
<evidence type="ECO:0000256" key="1">
    <source>
        <dbReference type="ARBA" id="ARBA00022468"/>
    </source>
</evidence>
<sequence>MERQDQAIVKALEGNNKCADCGQSNPSWCSVSFGILFCMECSGKHRGLGVHISFVRSLDMDTFTEKQLKIMKIHGGNQQCNSYLRNGGISTTIPVVNTREKYDNKVGELYKLILKARVEGLPEPTKLEPSESTNTTGQQEQEQQQQPKARACIGFENTTPSPFFLSSILSAYKFTLGPVRCIFLNNLRENPWMLRKFCLFSGMLGVLATTSDPSWSLCQKISRGTLAVTGLFSCVLMPLGIACSFSTQRLPPFPSAVEDYTKRCKKSRAKRNKGYEVFFPPGVGIGDSVEKALIFYPGVLVDHMAYATILGKVSDKGILVLLASAEPSRSSIEIATADHIQRLRQEITVLMNISVGEWIVGGHSLGALAAAAFFEKNASSRFPNDIKRLVQWAGPDTGVLQRHNNGLESILQIYGTRDEICPKPGNHYAVTIRSPVKEDNFHSEIEIIVGGNHSGFAHYGPQFFPQADLERRGITLDQQQAKVVKWTADFILKSNK</sequence>
<dbReference type="InterPro" id="IPR029059">
    <property type="entry name" value="AB_hydrolase_5"/>
</dbReference>
<evidence type="ECO:0000256" key="5">
    <source>
        <dbReference type="PROSITE-ProRule" id="PRU00288"/>
    </source>
</evidence>
<dbReference type="SMART" id="SM00105">
    <property type="entry name" value="ArfGap"/>
    <property type="match status" value="1"/>
</dbReference>
<gene>
    <name evidence="8" type="ORF">PAUS00366_LOCUS22966</name>
</gene>
<evidence type="ECO:0000256" key="4">
    <source>
        <dbReference type="ARBA" id="ARBA00022833"/>
    </source>
</evidence>
<dbReference type="EMBL" id="HBIX01035111">
    <property type="protein sequence ID" value="CAE0730180.1"/>
    <property type="molecule type" value="Transcribed_RNA"/>
</dbReference>
<protein>
    <recommendedName>
        <fullName evidence="7">Arf-GAP domain-containing protein</fullName>
    </recommendedName>
</protein>
<keyword evidence="1" id="KW-0343">GTPase activation</keyword>
<name>A0A7S4AXF6_9STRA</name>
<dbReference type="InterPro" id="IPR037278">
    <property type="entry name" value="ARFGAP/RecO"/>
</dbReference>
<dbReference type="GO" id="GO:0008270">
    <property type="term" value="F:zinc ion binding"/>
    <property type="evidence" value="ECO:0007669"/>
    <property type="project" value="UniProtKB-KW"/>
</dbReference>
<dbReference type="GO" id="GO:0005096">
    <property type="term" value="F:GTPase activator activity"/>
    <property type="evidence" value="ECO:0007669"/>
    <property type="project" value="UniProtKB-KW"/>
</dbReference>
<organism evidence="8">
    <name type="scientific">Pseudo-nitzschia australis</name>
    <dbReference type="NCBI Taxonomy" id="44445"/>
    <lineage>
        <taxon>Eukaryota</taxon>
        <taxon>Sar</taxon>
        <taxon>Stramenopiles</taxon>
        <taxon>Ochrophyta</taxon>
        <taxon>Bacillariophyta</taxon>
        <taxon>Bacillariophyceae</taxon>
        <taxon>Bacillariophycidae</taxon>
        <taxon>Bacillariales</taxon>
        <taxon>Bacillariaceae</taxon>
        <taxon>Pseudo-nitzschia</taxon>
    </lineage>
</organism>
<dbReference type="Pfam" id="PF01412">
    <property type="entry name" value="ArfGap"/>
    <property type="match status" value="1"/>
</dbReference>
<dbReference type="InterPro" id="IPR001164">
    <property type="entry name" value="ArfGAP_dom"/>
</dbReference>
<reference evidence="8" key="1">
    <citation type="submission" date="2021-01" db="EMBL/GenBank/DDBJ databases">
        <authorList>
            <person name="Corre E."/>
            <person name="Pelletier E."/>
            <person name="Niang G."/>
            <person name="Scheremetjew M."/>
            <person name="Finn R."/>
            <person name="Kale V."/>
            <person name="Holt S."/>
            <person name="Cochrane G."/>
            <person name="Meng A."/>
            <person name="Brown T."/>
            <person name="Cohen L."/>
        </authorList>
    </citation>
    <scope>NUCLEOTIDE SEQUENCE</scope>
    <source>
        <strain evidence="8">10249 10 AB</strain>
    </source>
</reference>
<dbReference type="PANTHER" id="PTHR46395">
    <property type="entry name" value="ADP-RIBOSYLATION FACTOR GTPASE-ACTIVATING PROTEIN 1"/>
    <property type="match status" value="1"/>
</dbReference>
<dbReference type="GO" id="GO:0030100">
    <property type="term" value="P:regulation of endocytosis"/>
    <property type="evidence" value="ECO:0007669"/>
    <property type="project" value="TreeGrafter"/>
</dbReference>
<dbReference type="PROSITE" id="PS50115">
    <property type="entry name" value="ARFGAP"/>
    <property type="match status" value="1"/>
</dbReference>
<dbReference type="Gene3D" id="1.10.220.150">
    <property type="entry name" value="Arf GTPase activating protein"/>
    <property type="match status" value="1"/>
</dbReference>
<dbReference type="PRINTS" id="PR00405">
    <property type="entry name" value="REVINTRACTNG"/>
</dbReference>
<dbReference type="SUPFAM" id="SSF53474">
    <property type="entry name" value="alpha/beta-Hydrolases"/>
    <property type="match status" value="1"/>
</dbReference>
<dbReference type="PANTHER" id="PTHR46395:SF1">
    <property type="entry name" value="ADP-RIBOSYLATION FACTOR GTPASE-ACTIVATING PROTEIN 1"/>
    <property type="match status" value="1"/>
</dbReference>
<feature type="domain" description="Arf-GAP" evidence="7">
    <location>
        <begin position="3"/>
        <end position="111"/>
    </location>
</feature>